<sequence length="371" mass="40861">MSKSNKTPIRSMSRSRSRSRSLSWNRSRCRLWAELVLLLLAALIPLLQAGIVTDPDTSTASTMDPHSEESLAKADGVRSSVDCKLTFDAATMDSLGCHNEEPVVVEKPGAWPSAGAGMGNKPEEEKEEEGLGEQELQAGSQLQRHLKAPDSQPIYELQLVVWPSDIEDGDDFSPPLATTTGRTTTTSSTPKAPEATSSASPIEQIWPLYEDQLVVFPQMDFEEENLDYFFDDSGSPPSPAPAPAPSPSPTPSPGPASTSVHPTGTPTPTPIYVVQNYHVIHPNGTEEYKLVMSNGLVNYKKIYTKTVKDQVINVQEGYNSVPIPGPKNQIQTQYYIADERGYNVYRIEVHYQQPGQPKQERRNKGITRVHM</sequence>
<feature type="region of interest" description="Disordered" evidence="1">
    <location>
        <begin position="110"/>
        <end position="136"/>
    </location>
</feature>
<protein>
    <submittedName>
        <fullName evidence="3">Uncharacterized protein</fullName>
    </submittedName>
</protein>
<evidence type="ECO:0000313" key="3">
    <source>
        <dbReference type="RefSeq" id="XP_017017972.3"/>
    </source>
</evidence>
<evidence type="ECO:0000313" key="2">
    <source>
        <dbReference type="Proteomes" id="UP001652661"/>
    </source>
</evidence>
<feature type="region of interest" description="Disordered" evidence="1">
    <location>
        <begin position="228"/>
        <end position="268"/>
    </location>
</feature>
<dbReference type="Proteomes" id="UP001652661">
    <property type="component" value="Chromosome X"/>
</dbReference>
<feature type="compositionally biased region" description="Pro residues" evidence="1">
    <location>
        <begin position="236"/>
        <end position="254"/>
    </location>
</feature>
<dbReference type="GeneID" id="108071678"/>
<name>A0A6P4HQ22_DROKI</name>
<dbReference type="RefSeq" id="XP_017017972.3">
    <property type="nucleotide sequence ID" value="XM_017162483.3"/>
</dbReference>
<accession>A0A6P4HQ22</accession>
<proteinExistence type="predicted"/>
<keyword evidence="2" id="KW-1185">Reference proteome</keyword>
<dbReference type="AlphaFoldDB" id="A0A6P4HQ22"/>
<feature type="region of interest" description="Disordered" evidence="1">
    <location>
        <begin position="170"/>
        <end position="199"/>
    </location>
</feature>
<organism evidence="2 3">
    <name type="scientific">Drosophila kikkawai</name>
    <name type="common">Fruit fly</name>
    <dbReference type="NCBI Taxonomy" id="30033"/>
    <lineage>
        <taxon>Eukaryota</taxon>
        <taxon>Metazoa</taxon>
        <taxon>Ecdysozoa</taxon>
        <taxon>Arthropoda</taxon>
        <taxon>Hexapoda</taxon>
        <taxon>Insecta</taxon>
        <taxon>Pterygota</taxon>
        <taxon>Neoptera</taxon>
        <taxon>Endopterygota</taxon>
        <taxon>Diptera</taxon>
        <taxon>Brachycera</taxon>
        <taxon>Muscomorpha</taxon>
        <taxon>Ephydroidea</taxon>
        <taxon>Drosophilidae</taxon>
        <taxon>Drosophila</taxon>
        <taxon>Sophophora</taxon>
    </lineage>
</organism>
<feature type="compositionally biased region" description="Low complexity" evidence="1">
    <location>
        <begin position="173"/>
        <end position="199"/>
    </location>
</feature>
<dbReference type="OrthoDB" id="8067572at2759"/>
<gene>
    <name evidence="3" type="primary">LOC108071678</name>
</gene>
<evidence type="ECO:0000256" key="1">
    <source>
        <dbReference type="SAM" id="MobiDB-lite"/>
    </source>
</evidence>
<reference evidence="3" key="1">
    <citation type="submission" date="2025-08" db="UniProtKB">
        <authorList>
            <consortium name="RefSeq"/>
        </authorList>
    </citation>
    <scope>IDENTIFICATION</scope>
    <source>
        <strain evidence="3">14028-0561.14</strain>
        <tissue evidence="3">Whole fly</tissue>
    </source>
</reference>